<organism evidence="5 6">
    <name type="scientific">Candidatus Altarchaeum hamiconexum</name>
    <dbReference type="NCBI Taxonomy" id="1803513"/>
    <lineage>
        <taxon>Archaea</taxon>
        <taxon>Candidatus Altarchaeota</taxon>
        <taxon>Candidatus Altiarchaeia</taxon>
        <taxon>Candidatus Altarchaeales</taxon>
        <taxon>Candidatus Altarchaeaceae</taxon>
        <taxon>Candidatus Altarchaeum</taxon>
    </lineage>
</organism>
<dbReference type="SUPFAM" id="SSF54189">
    <property type="entry name" value="Ribosomal proteins S24e, L23 and L15e"/>
    <property type="match status" value="1"/>
</dbReference>
<reference evidence="5" key="1">
    <citation type="submission" date="2019-11" db="EMBL/GenBank/DDBJ databases">
        <title>Lipid analysis of CO2-rich subsurface aquifers suggests an autotrophy-based deep biosphere with lysolipids enriched in CPR bacteria.</title>
        <authorList>
            <person name="Probst A.J."/>
            <person name="Elling F.J."/>
            <person name="Castelle C.J."/>
            <person name="Zhu Q."/>
            <person name="Elvert M."/>
            <person name="Birarda G."/>
            <person name="Holman H.-Y."/>
            <person name="Lane K.R."/>
            <person name="Ladd B."/>
            <person name="Ryan M.C."/>
            <person name="Woyke T."/>
            <person name="Hinrichs K.-U."/>
            <person name="Banfield J.F."/>
        </authorList>
    </citation>
    <scope>NUCLEOTIDE SEQUENCE</scope>
    <source>
        <strain evidence="4">CG_2015-01_33_1645</strain>
        <strain evidence="5">CG_2015-04_33_537</strain>
    </source>
</reference>
<dbReference type="EMBL" id="JAACVF010000071">
    <property type="protein sequence ID" value="NCN64983.1"/>
    <property type="molecule type" value="Genomic_DNA"/>
</dbReference>
<protein>
    <recommendedName>
        <fullName evidence="3">30S ribosomal protein S24e</fullName>
    </recommendedName>
</protein>
<evidence type="ECO:0000256" key="3">
    <source>
        <dbReference type="ARBA" id="ARBA00035358"/>
    </source>
</evidence>
<dbReference type="GO" id="GO:1990904">
    <property type="term" value="C:ribonucleoprotein complex"/>
    <property type="evidence" value="ECO:0007669"/>
    <property type="project" value="UniProtKB-KW"/>
</dbReference>
<evidence type="ECO:0000313" key="4">
    <source>
        <dbReference type="EMBL" id="NCN64983.1"/>
    </source>
</evidence>
<evidence type="ECO:0000313" key="6">
    <source>
        <dbReference type="Proteomes" id="UP000738826"/>
    </source>
</evidence>
<keyword evidence="2" id="KW-0687">Ribonucleoprotein</keyword>
<dbReference type="GO" id="GO:0003735">
    <property type="term" value="F:structural constituent of ribosome"/>
    <property type="evidence" value="ECO:0007669"/>
    <property type="project" value="InterPro"/>
</dbReference>
<gene>
    <name evidence="5" type="ORF">GW779_04750</name>
    <name evidence="4" type="ORF">GW910_02750</name>
</gene>
<name>A0A8J7YZ57_9ARCH</name>
<dbReference type="GO" id="GO:0005840">
    <property type="term" value="C:ribosome"/>
    <property type="evidence" value="ECO:0007669"/>
    <property type="project" value="UniProtKB-KW"/>
</dbReference>
<dbReference type="InterPro" id="IPR001976">
    <property type="entry name" value="Ribosomal_eS24"/>
</dbReference>
<comment type="caution">
    <text evidence="5">The sequence shown here is derived from an EMBL/GenBank/DDBJ whole genome shotgun (WGS) entry which is preliminary data.</text>
</comment>
<sequence length="119" mass="13651">MDVEILNQKDNRLLERKELNLKVLFEANKATPKLNEIKDTITAKLNLNPSLTVIDNIHQPFGVHYSEVYTKEYDNENAMTVETRPVLKKNFGDEKVNALMGIKKKKKLKGKKKAAQAKK</sequence>
<dbReference type="Proteomes" id="UP000738826">
    <property type="component" value="Unassembled WGS sequence"/>
</dbReference>
<dbReference type="GO" id="GO:0006412">
    <property type="term" value="P:translation"/>
    <property type="evidence" value="ECO:0007669"/>
    <property type="project" value="InterPro"/>
</dbReference>
<evidence type="ECO:0000256" key="2">
    <source>
        <dbReference type="ARBA" id="ARBA00023274"/>
    </source>
</evidence>
<proteinExistence type="predicted"/>
<dbReference type="InterPro" id="IPR012677">
    <property type="entry name" value="Nucleotide-bd_a/b_plait_sf"/>
</dbReference>
<evidence type="ECO:0000256" key="1">
    <source>
        <dbReference type="ARBA" id="ARBA00022980"/>
    </source>
</evidence>
<dbReference type="EMBL" id="JAACQH010000102">
    <property type="protein sequence ID" value="NCS91703.1"/>
    <property type="molecule type" value="Genomic_DNA"/>
</dbReference>
<dbReference type="Pfam" id="PF01282">
    <property type="entry name" value="Ribosomal_S24e"/>
    <property type="match status" value="1"/>
</dbReference>
<dbReference type="AlphaFoldDB" id="A0A8J7YZ57"/>
<keyword evidence="1 5" id="KW-0689">Ribosomal protein</keyword>
<dbReference type="InterPro" id="IPR012678">
    <property type="entry name" value="Ribosomal_uL23/eL15/eS24_sf"/>
</dbReference>
<dbReference type="Gene3D" id="3.30.70.330">
    <property type="match status" value="1"/>
</dbReference>
<dbReference type="Proteomes" id="UP000768163">
    <property type="component" value="Unassembled WGS sequence"/>
</dbReference>
<accession>A0A8J7YZ57</accession>
<evidence type="ECO:0000313" key="5">
    <source>
        <dbReference type="EMBL" id="NCS91703.1"/>
    </source>
</evidence>